<dbReference type="InterPro" id="IPR039621">
    <property type="entry name" value="BG1-like"/>
</dbReference>
<evidence type="ECO:0000256" key="4">
    <source>
        <dbReference type="ARBA" id="ARBA00022448"/>
    </source>
</evidence>
<organism evidence="9 10">
    <name type="scientific">Citrullus colocynthis</name>
    <name type="common">colocynth</name>
    <dbReference type="NCBI Taxonomy" id="252529"/>
    <lineage>
        <taxon>Eukaryota</taxon>
        <taxon>Viridiplantae</taxon>
        <taxon>Streptophyta</taxon>
        <taxon>Embryophyta</taxon>
        <taxon>Tracheophyta</taxon>
        <taxon>Spermatophyta</taxon>
        <taxon>Magnoliopsida</taxon>
        <taxon>eudicotyledons</taxon>
        <taxon>Gunneridae</taxon>
        <taxon>Pentapetalae</taxon>
        <taxon>rosids</taxon>
        <taxon>fabids</taxon>
        <taxon>Cucurbitales</taxon>
        <taxon>Cucurbitaceae</taxon>
        <taxon>Benincaseae</taxon>
        <taxon>Citrullus</taxon>
    </lineage>
</organism>
<comment type="subcellular location">
    <subcellularLocation>
        <location evidence="2">Cell membrane</location>
    </subcellularLocation>
</comment>
<dbReference type="PANTHER" id="PTHR33541">
    <property type="entry name" value="PROTEIN BIG GRAIN 1-LIKE A-RELATED"/>
    <property type="match status" value="1"/>
</dbReference>
<dbReference type="EMBL" id="OZ021740">
    <property type="protein sequence ID" value="CAK9324722.1"/>
    <property type="molecule type" value="Genomic_DNA"/>
</dbReference>
<evidence type="ECO:0000256" key="7">
    <source>
        <dbReference type="ARBA" id="ARBA00023294"/>
    </source>
</evidence>
<keyword evidence="4" id="KW-0813">Transport</keyword>
<evidence type="ECO:0000256" key="5">
    <source>
        <dbReference type="ARBA" id="ARBA00022475"/>
    </source>
</evidence>
<evidence type="ECO:0000256" key="1">
    <source>
        <dbReference type="ARBA" id="ARBA00002281"/>
    </source>
</evidence>
<feature type="region of interest" description="Disordered" evidence="8">
    <location>
        <begin position="312"/>
        <end position="332"/>
    </location>
</feature>
<feature type="compositionally biased region" description="Basic and acidic residues" evidence="8">
    <location>
        <begin position="1"/>
        <end position="17"/>
    </location>
</feature>
<keyword evidence="7" id="KW-0927">Auxin signaling pathway</keyword>
<feature type="compositionally biased region" description="Basic residues" evidence="8">
    <location>
        <begin position="130"/>
        <end position="142"/>
    </location>
</feature>
<evidence type="ECO:0000256" key="6">
    <source>
        <dbReference type="ARBA" id="ARBA00023136"/>
    </source>
</evidence>
<evidence type="ECO:0000313" key="10">
    <source>
        <dbReference type="Proteomes" id="UP001642487"/>
    </source>
</evidence>
<keyword evidence="6" id="KW-0472">Membrane</keyword>
<evidence type="ECO:0000256" key="2">
    <source>
        <dbReference type="ARBA" id="ARBA00004236"/>
    </source>
</evidence>
<evidence type="ECO:0000256" key="8">
    <source>
        <dbReference type="SAM" id="MobiDB-lite"/>
    </source>
</evidence>
<comment type="function">
    <text evidence="1">Involved in auxin transport. Regulator of the auxin signaling pathway.</text>
</comment>
<evidence type="ECO:0000313" key="9">
    <source>
        <dbReference type="EMBL" id="CAK9324722.1"/>
    </source>
</evidence>
<evidence type="ECO:0000256" key="3">
    <source>
        <dbReference type="ARBA" id="ARBA00010067"/>
    </source>
</evidence>
<name>A0ABP0YW02_9ROSI</name>
<reference evidence="9 10" key="1">
    <citation type="submission" date="2024-03" db="EMBL/GenBank/DDBJ databases">
        <authorList>
            <person name="Gkanogiannis A."/>
            <person name="Becerra Lopez-Lavalle L."/>
        </authorList>
    </citation>
    <scope>NUCLEOTIDE SEQUENCE [LARGE SCALE GENOMIC DNA]</scope>
</reference>
<feature type="compositionally biased region" description="Low complexity" evidence="8">
    <location>
        <begin position="231"/>
        <end position="243"/>
    </location>
</feature>
<feature type="compositionally biased region" description="Acidic residues" evidence="8">
    <location>
        <begin position="320"/>
        <end position="331"/>
    </location>
</feature>
<feature type="compositionally biased region" description="Low complexity" evidence="8">
    <location>
        <begin position="104"/>
        <end position="129"/>
    </location>
</feature>
<evidence type="ECO:0008006" key="11">
    <source>
        <dbReference type="Google" id="ProtNLM"/>
    </source>
</evidence>
<keyword evidence="10" id="KW-1185">Reference proteome</keyword>
<feature type="region of interest" description="Disordered" evidence="8">
    <location>
        <begin position="1"/>
        <end position="27"/>
    </location>
</feature>
<comment type="similarity">
    <text evidence="3">Belongs to the BIG GRAIN 1 (BG1) plant protein family.</text>
</comment>
<gene>
    <name evidence="9" type="ORF">CITCOLO1_LOCUS16964</name>
</gene>
<dbReference type="PANTHER" id="PTHR33541:SF28">
    <property type="entry name" value="PROTEIN BIG GRAIN 1-LIKE A"/>
    <property type="match status" value="1"/>
</dbReference>
<keyword evidence="5" id="KW-1003">Cell membrane</keyword>
<sequence>MDLWDHSFHTRDSDHLQQRRRSRRENPSFSSSLLDAIYRSIDESNAQPEDHLIFYTQKTTVRTKQSIAAGRTEDDETLKFRRACMIDKWMDKKKLRNIRDFNLSSSSSSESSSTAGRRFSSSESEFLSRALHRPKPKAKPKPIKTTTWAQTEIVSPNPKHENGFVKSKSKASKIYHDLKKVKQPISPGGRLASFLNSLFNGGSPKMKQKISNSSSINSTNFDYDMSRKSKSQQGSTSTCSSASSFSRSCLSKTASSRGNIKRSVRFCPVSVIVDEDCQPCGHKILHKLEEPIMKKGNLKSYGNFETEKVKTEHEMKTNYEDEEDDDDDDDALSCSSSDLFELDNLSVIGIERYREELPVYETTHFKTNCAIANGLVL</sequence>
<feature type="region of interest" description="Disordered" evidence="8">
    <location>
        <begin position="103"/>
        <end position="144"/>
    </location>
</feature>
<accession>A0ABP0YW02</accession>
<feature type="region of interest" description="Disordered" evidence="8">
    <location>
        <begin position="221"/>
        <end position="243"/>
    </location>
</feature>
<protein>
    <recommendedName>
        <fullName evidence="11">Protein BIG GRAIN 1-like B</fullName>
    </recommendedName>
</protein>
<proteinExistence type="inferred from homology"/>
<dbReference type="Proteomes" id="UP001642487">
    <property type="component" value="Chromosome 6"/>
</dbReference>